<sequence>MLTVSWRYVADNTSRENTSLSYQVDLREVFPEWVTIGFSAATGRAIERHILKYWQFNSSLNIDDGNEDNAKKRKLAVGLTVPLGVLVVGGIWVWDSLGKGQLVSCVDRKLRMEFVMKEVECLMMVGLWCAHPDPILAKMHGAMLFNSMIFITQLLSYVSTNEFIDLDLS</sequence>
<comment type="caution">
    <text evidence="1">The sequence shown here is derived from an EMBL/GenBank/DDBJ whole genome shotgun (WGS) entry which is preliminary data.</text>
</comment>
<protein>
    <submittedName>
        <fullName evidence="1">Uncharacterized protein</fullName>
    </submittedName>
</protein>
<dbReference type="Proteomes" id="UP001055811">
    <property type="component" value="Linkage Group LG09"/>
</dbReference>
<keyword evidence="2" id="KW-1185">Reference proteome</keyword>
<organism evidence="1 2">
    <name type="scientific">Cichorium intybus</name>
    <name type="common">Chicory</name>
    <dbReference type="NCBI Taxonomy" id="13427"/>
    <lineage>
        <taxon>Eukaryota</taxon>
        <taxon>Viridiplantae</taxon>
        <taxon>Streptophyta</taxon>
        <taxon>Embryophyta</taxon>
        <taxon>Tracheophyta</taxon>
        <taxon>Spermatophyta</taxon>
        <taxon>Magnoliopsida</taxon>
        <taxon>eudicotyledons</taxon>
        <taxon>Gunneridae</taxon>
        <taxon>Pentapetalae</taxon>
        <taxon>asterids</taxon>
        <taxon>campanulids</taxon>
        <taxon>Asterales</taxon>
        <taxon>Asteraceae</taxon>
        <taxon>Cichorioideae</taxon>
        <taxon>Cichorieae</taxon>
        <taxon>Cichoriinae</taxon>
        <taxon>Cichorium</taxon>
    </lineage>
</organism>
<gene>
    <name evidence="1" type="ORF">L2E82_48108</name>
</gene>
<accession>A0ACB8YXK2</accession>
<reference evidence="1 2" key="2">
    <citation type="journal article" date="2022" name="Mol. Ecol. Resour.">
        <title>The genomes of chicory, endive, great burdock and yacon provide insights into Asteraceae paleo-polyploidization history and plant inulin production.</title>
        <authorList>
            <person name="Fan W."/>
            <person name="Wang S."/>
            <person name="Wang H."/>
            <person name="Wang A."/>
            <person name="Jiang F."/>
            <person name="Liu H."/>
            <person name="Zhao H."/>
            <person name="Xu D."/>
            <person name="Zhang Y."/>
        </authorList>
    </citation>
    <scope>NUCLEOTIDE SEQUENCE [LARGE SCALE GENOMIC DNA]</scope>
    <source>
        <strain evidence="2">cv. Punajuju</strain>
        <tissue evidence="1">Leaves</tissue>
    </source>
</reference>
<name>A0ACB8YXK2_CICIN</name>
<dbReference type="EMBL" id="CM042017">
    <property type="protein sequence ID" value="KAI3690133.1"/>
    <property type="molecule type" value="Genomic_DNA"/>
</dbReference>
<proteinExistence type="predicted"/>
<reference evidence="2" key="1">
    <citation type="journal article" date="2022" name="Mol. Ecol. Resour.">
        <title>The genomes of chicory, endive, great burdock and yacon provide insights into Asteraceae palaeo-polyploidization history and plant inulin production.</title>
        <authorList>
            <person name="Fan W."/>
            <person name="Wang S."/>
            <person name="Wang H."/>
            <person name="Wang A."/>
            <person name="Jiang F."/>
            <person name="Liu H."/>
            <person name="Zhao H."/>
            <person name="Xu D."/>
            <person name="Zhang Y."/>
        </authorList>
    </citation>
    <scope>NUCLEOTIDE SEQUENCE [LARGE SCALE GENOMIC DNA]</scope>
    <source>
        <strain evidence="2">cv. Punajuju</strain>
    </source>
</reference>
<evidence type="ECO:0000313" key="2">
    <source>
        <dbReference type="Proteomes" id="UP001055811"/>
    </source>
</evidence>
<evidence type="ECO:0000313" key="1">
    <source>
        <dbReference type="EMBL" id="KAI3690133.1"/>
    </source>
</evidence>